<dbReference type="InterPro" id="IPR053258">
    <property type="entry name" value="Ca-permeable_cation_channel"/>
</dbReference>
<dbReference type="Proteomes" id="UP001457282">
    <property type="component" value="Unassembled WGS sequence"/>
</dbReference>
<organism evidence="2 3">
    <name type="scientific">Rubus argutus</name>
    <name type="common">Southern blackberry</name>
    <dbReference type="NCBI Taxonomy" id="59490"/>
    <lineage>
        <taxon>Eukaryota</taxon>
        <taxon>Viridiplantae</taxon>
        <taxon>Streptophyta</taxon>
        <taxon>Embryophyta</taxon>
        <taxon>Tracheophyta</taxon>
        <taxon>Spermatophyta</taxon>
        <taxon>Magnoliopsida</taxon>
        <taxon>eudicotyledons</taxon>
        <taxon>Gunneridae</taxon>
        <taxon>Pentapetalae</taxon>
        <taxon>rosids</taxon>
        <taxon>fabids</taxon>
        <taxon>Rosales</taxon>
        <taxon>Rosaceae</taxon>
        <taxon>Rosoideae</taxon>
        <taxon>Rosoideae incertae sedis</taxon>
        <taxon>Rubus</taxon>
    </lineage>
</organism>
<keyword evidence="1" id="KW-0472">Membrane</keyword>
<sequence>MLLRSHIHSSTRHDGHTSHGAILHQCIFLPVLGILGWLLQLKYTATNASPFVTDSATMFMFIAAFFVYSVSLTVKLLAHAPNSDMAEFVNNITFLFGTLASILLLLILVRPFGLFALLLWTIYLVRDVATNKSYTRALCHVFNKIKEQINGHLVGINAVQPLPQLHIVVQIQDAGEPDVPVEP</sequence>
<keyword evidence="1" id="KW-0812">Transmembrane</keyword>
<feature type="transmembrane region" description="Helical" evidence="1">
    <location>
        <begin position="20"/>
        <end position="39"/>
    </location>
</feature>
<dbReference type="PANTHER" id="PTHR34115:SF13">
    <property type="entry name" value="RPB1A"/>
    <property type="match status" value="1"/>
</dbReference>
<dbReference type="PANTHER" id="PTHR34115">
    <property type="entry name" value="PROTEIN, PUTATIVE-RELATED"/>
    <property type="match status" value="1"/>
</dbReference>
<dbReference type="AlphaFoldDB" id="A0AAW1VK62"/>
<keyword evidence="1" id="KW-1133">Transmembrane helix</keyword>
<evidence type="ECO:0000256" key="1">
    <source>
        <dbReference type="SAM" id="Phobius"/>
    </source>
</evidence>
<comment type="caution">
    <text evidence="2">The sequence shown here is derived from an EMBL/GenBank/DDBJ whole genome shotgun (WGS) entry which is preliminary data.</text>
</comment>
<accession>A0AAW1VK62</accession>
<proteinExistence type="predicted"/>
<gene>
    <name evidence="2" type="ORF">M0R45_000708</name>
</gene>
<protein>
    <submittedName>
        <fullName evidence="2">Uncharacterized protein</fullName>
    </submittedName>
</protein>
<name>A0AAW1VK62_RUBAR</name>
<dbReference type="EMBL" id="JBEDUW010000197">
    <property type="protein sequence ID" value="KAK9904485.1"/>
    <property type="molecule type" value="Genomic_DNA"/>
</dbReference>
<feature type="transmembrane region" description="Helical" evidence="1">
    <location>
        <begin position="51"/>
        <end position="72"/>
    </location>
</feature>
<keyword evidence="3" id="KW-1185">Reference proteome</keyword>
<evidence type="ECO:0000313" key="3">
    <source>
        <dbReference type="Proteomes" id="UP001457282"/>
    </source>
</evidence>
<reference evidence="2 3" key="1">
    <citation type="journal article" date="2023" name="G3 (Bethesda)">
        <title>A chromosome-length genome assembly and annotation of blackberry (Rubus argutus, cv. 'Hillquist').</title>
        <authorList>
            <person name="Bruna T."/>
            <person name="Aryal R."/>
            <person name="Dudchenko O."/>
            <person name="Sargent D.J."/>
            <person name="Mead D."/>
            <person name="Buti M."/>
            <person name="Cavallini A."/>
            <person name="Hytonen T."/>
            <person name="Andres J."/>
            <person name="Pham M."/>
            <person name="Weisz D."/>
            <person name="Mascagni F."/>
            <person name="Usai G."/>
            <person name="Natali L."/>
            <person name="Bassil N."/>
            <person name="Fernandez G.E."/>
            <person name="Lomsadze A."/>
            <person name="Armour M."/>
            <person name="Olukolu B."/>
            <person name="Poorten T."/>
            <person name="Britton C."/>
            <person name="Davik J."/>
            <person name="Ashrafi H."/>
            <person name="Aiden E.L."/>
            <person name="Borodovsky M."/>
            <person name="Worthington M."/>
        </authorList>
    </citation>
    <scope>NUCLEOTIDE SEQUENCE [LARGE SCALE GENOMIC DNA]</scope>
    <source>
        <strain evidence="2">PI 553951</strain>
    </source>
</reference>
<feature type="transmembrane region" description="Helical" evidence="1">
    <location>
        <begin position="92"/>
        <end position="125"/>
    </location>
</feature>
<evidence type="ECO:0000313" key="2">
    <source>
        <dbReference type="EMBL" id="KAK9904485.1"/>
    </source>
</evidence>